<dbReference type="AlphaFoldDB" id="A0ABD3ILG2"/>
<proteinExistence type="predicted"/>
<keyword evidence="3" id="KW-1185">Reference proteome</keyword>
<comment type="caution">
    <text evidence="2">The sequence shown here is derived from an EMBL/GenBank/DDBJ whole genome shotgun (WGS) entry which is preliminary data.</text>
</comment>
<accession>A0ABD3ILG2</accession>
<feature type="domain" description="RRP12 N-terminal HEAT" evidence="1">
    <location>
        <begin position="3"/>
        <end position="97"/>
    </location>
</feature>
<dbReference type="Proteomes" id="UP001634007">
    <property type="component" value="Unassembled WGS sequence"/>
</dbReference>
<dbReference type="PANTHER" id="PTHR48412:SF1">
    <property type="entry name" value="ARM REPEAT SUPERFAMILY PROTEIN"/>
    <property type="match status" value="1"/>
</dbReference>
<dbReference type="PANTHER" id="PTHR48412">
    <property type="entry name" value="ARM REPEAT SUPERFAMILY PROTEIN"/>
    <property type="match status" value="1"/>
</dbReference>
<dbReference type="InterPro" id="IPR057860">
    <property type="entry name" value="HEAT_RRP12_N"/>
</dbReference>
<gene>
    <name evidence="2" type="ORF">ACJRO7_007529</name>
</gene>
<organism evidence="2 3">
    <name type="scientific">Eucalyptus globulus</name>
    <name type="common">Tasmanian blue gum</name>
    <dbReference type="NCBI Taxonomy" id="34317"/>
    <lineage>
        <taxon>Eukaryota</taxon>
        <taxon>Viridiplantae</taxon>
        <taxon>Streptophyta</taxon>
        <taxon>Embryophyta</taxon>
        <taxon>Tracheophyta</taxon>
        <taxon>Spermatophyta</taxon>
        <taxon>Magnoliopsida</taxon>
        <taxon>eudicotyledons</taxon>
        <taxon>Gunneridae</taxon>
        <taxon>Pentapetalae</taxon>
        <taxon>rosids</taxon>
        <taxon>malvids</taxon>
        <taxon>Myrtales</taxon>
        <taxon>Myrtaceae</taxon>
        <taxon>Myrtoideae</taxon>
        <taxon>Eucalypteae</taxon>
        <taxon>Eucalyptus</taxon>
    </lineage>
</organism>
<evidence type="ECO:0000313" key="2">
    <source>
        <dbReference type="EMBL" id="KAL3715794.1"/>
    </source>
</evidence>
<dbReference type="EMBL" id="JBJKBG010000011">
    <property type="protein sequence ID" value="KAL3715794.1"/>
    <property type="molecule type" value="Genomic_DNA"/>
</dbReference>
<protein>
    <recommendedName>
        <fullName evidence="1">RRP12 N-terminal HEAT domain-containing protein</fullName>
    </recommendedName>
</protein>
<name>A0ABD3ILG2_EUCGL</name>
<evidence type="ECO:0000313" key="3">
    <source>
        <dbReference type="Proteomes" id="UP001634007"/>
    </source>
</evidence>
<dbReference type="Pfam" id="PF25772">
    <property type="entry name" value="HEAT_RRP12_N"/>
    <property type="match status" value="1"/>
</dbReference>
<evidence type="ECO:0000259" key="1">
    <source>
        <dbReference type="Pfam" id="PF25772"/>
    </source>
</evidence>
<sequence length="126" mass="14209">MEDDHADEPLRDGADVCQQLMDRYAKSSAPQHRHLLATAAAMRAILDAESLPLTPASYFGAAMSAVETTSSLQALDSTEVAALMSFLVIVLPRCRRRGSRPRGRGRRRRCWRRCWRGRRRSWPCPA</sequence>
<reference evidence="2 3" key="1">
    <citation type="submission" date="2024-11" db="EMBL/GenBank/DDBJ databases">
        <title>Chromosome-level genome assembly of Eucalyptus globulus Labill. provides insights into its genome evolution.</title>
        <authorList>
            <person name="Li X."/>
        </authorList>
    </citation>
    <scope>NUCLEOTIDE SEQUENCE [LARGE SCALE GENOMIC DNA]</scope>
    <source>
        <strain evidence="2">CL2024</strain>
        <tissue evidence="2">Fresh tender leaves</tissue>
    </source>
</reference>